<feature type="region of interest" description="Disordered" evidence="4">
    <location>
        <begin position="241"/>
        <end position="302"/>
    </location>
</feature>
<feature type="domain" description="HMG box" evidence="5">
    <location>
        <begin position="179"/>
        <end position="247"/>
    </location>
</feature>
<protein>
    <recommendedName>
        <fullName evidence="5">HMG box domain-containing protein</fullName>
    </recommendedName>
</protein>
<dbReference type="EMBL" id="KK088435">
    <property type="protein sequence ID" value="EYE92739.1"/>
    <property type="molecule type" value="Genomic_DNA"/>
</dbReference>
<dbReference type="CDD" id="cd01389">
    <property type="entry name" value="HMG-box_ROX1-like"/>
    <property type="match status" value="1"/>
</dbReference>
<dbReference type="PANTHER" id="PTHR45789">
    <property type="entry name" value="FI18025P1"/>
    <property type="match status" value="1"/>
</dbReference>
<dbReference type="Pfam" id="PF00505">
    <property type="entry name" value="HMG_box"/>
    <property type="match status" value="1"/>
</dbReference>
<feature type="region of interest" description="Disordered" evidence="4">
    <location>
        <begin position="452"/>
        <end position="481"/>
    </location>
</feature>
<dbReference type="Proteomes" id="UP000019804">
    <property type="component" value="Unassembled WGS sequence"/>
</dbReference>
<dbReference type="GO" id="GO:0000981">
    <property type="term" value="F:DNA-binding transcription factor activity, RNA polymerase II-specific"/>
    <property type="evidence" value="ECO:0007669"/>
    <property type="project" value="TreeGrafter"/>
</dbReference>
<evidence type="ECO:0000259" key="5">
    <source>
        <dbReference type="PROSITE" id="PS50118"/>
    </source>
</evidence>
<evidence type="ECO:0000256" key="2">
    <source>
        <dbReference type="ARBA" id="ARBA00023242"/>
    </source>
</evidence>
<feature type="region of interest" description="Disordered" evidence="4">
    <location>
        <begin position="1"/>
        <end position="32"/>
    </location>
</feature>
<dbReference type="SUPFAM" id="SSF47095">
    <property type="entry name" value="HMG-box"/>
    <property type="match status" value="1"/>
</dbReference>
<dbReference type="Gene3D" id="1.10.30.10">
    <property type="entry name" value="High mobility group box domain"/>
    <property type="match status" value="1"/>
</dbReference>
<dbReference type="HOGENOM" id="CLU_022445_4_0_1"/>
<dbReference type="STRING" id="1388766.A0A017S7Y2"/>
<evidence type="ECO:0000256" key="3">
    <source>
        <dbReference type="PROSITE-ProRule" id="PRU00267"/>
    </source>
</evidence>
<feature type="compositionally biased region" description="Basic and acidic residues" evidence="4">
    <location>
        <begin position="251"/>
        <end position="268"/>
    </location>
</feature>
<dbReference type="GeneID" id="63700969"/>
<dbReference type="InterPro" id="IPR051356">
    <property type="entry name" value="SOX/SOX-like_TF"/>
</dbReference>
<dbReference type="OrthoDB" id="2307332at2759"/>
<dbReference type="InterPro" id="IPR009071">
    <property type="entry name" value="HMG_box_dom"/>
</dbReference>
<keyword evidence="7" id="KW-1185">Reference proteome</keyword>
<sequence>MTTVNLLRGQPPSPPQSPSSDSVSNSIAMSQSYENPDGIVKMAYDSDPQPLAYTSAPSFYVPNSDYSRMLPMQYPIAGHPGLINTPPPTADESVFPGGLESTSPWSVPKPSSAKPRVSRAPRIQRRTKKLRERSKPTVTAPLSESTKHLTHIPLRDMENWVHRPIKTRMQEVAKRNGRVARPMNSFMLYRSAYAERAKQLITETNHQKVSEAAGESWKIESRETREKYELLASIEKSNHLKAHPGYKFSPSKKDKSPDEFRSEPDPKQRPSPMSSPSFAQSGRGMSCGVESGGWDSRDFTPFDQDHGLPSASYLSSSWQTGHPGRPFTGMDEAAHHYIPSSIPASVVNLQKLQYSSSTALAGLPGGTHHDLLQPQTSIPTPGSFTDGQLDPQLLKRDTASPAHVYHHNGAYYPMWQEGPNYLPATTSMPSNAVPYTVTGYQPGMQALLDNRESWESSQEAGVDGPSGGDFDNWINPHPTGY</sequence>
<evidence type="ECO:0000313" key="6">
    <source>
        <dbReference type="EMBL" id="EYE92739.1"/>
    </source>
</evidence>
<reference evidence="7" key="1">
    <citation type="journal article" date="2014" name="Nat. Commun.">
        <title>Genomic adaptations of the halophilic Dead Sea filamentous fungus Eurotium rubrum.</title>
        <authorList>
            <person name="Kis-Papo T."/>
            <person name="Weig A.R."/>
            <person name="Riley R."/>
            <person name="Persoh D."/>
            <person name="Salamov A."/>
            <person name="Sun H."/>
            <person name="Lipzen A."/>
            <person name="Wasser S.P."/>
            <person name="Rambold G."/>
            <person name="Grigoriev I.V."/>
            <person name="Nevo E."/>
        </authorList>
    </citation>
    <scope>NUCLEOTIDE SEQUENCE [LARGE SCALE GENOMIC DNA]</scope>
    <source>
        <strain evidence="7">CBS 135680</strain>
    </source>
</reference>
<proteinExistence type="predicted"/>
<dbReference type="RefSeq" id="XP_040636427.1">
    <property type="nucleotide sequence ID" value="XM_040785845.1"/>
</dbReference>
<dbReference type="PANTHER" id="PTHR45789:SF2">
    <property type="entry name" value="FI18025P1"/>
    <property type="match status" value="1"/>
</dbReference>
<keyword evidence="2 3" id="KW-0539">Nucleus</keyword>
<dbReference type="InterPro" id="IPR036910">
    <property type="entry name" value="HMG_box_dom_sf"/>
</dbReference>
<feature type="region of interest" description="Disordered" evidence="4">
    <location>
        <begin position="85"/>
        <end position="120"/>
    </location>
</feature>
<feature type="compositionally biased region" description="Polar residues" evidence="4">
    <location>
        <begin position="271"/>
        <end position="280"/>
    </location>
</feature>
<evidence type="ECO:0000256" key="1">
    <source>
        <dbReference type="ARBA" id="ARBA00023125"/>
    </source>
</evidence>
<dbReference type="AlphaFoldDB" id="A0A017S7Y2"/>
<dbReference type="SMART" id="SM00398">
    <property type="entry name" value="HMG"/>
    <property type="match status" value="1"/>
</dbReference>
<dbReference type="GO" id="GO:0000978">
    <property type="term" value="F:RNA polymerase II cis-regulatory region sequence-specific DNA binding"/>
    <property type="evidence" value="ECO:0007669"/>
    <property type="project" value="TreeGrafter"/>
</dbReference>
<evidence type="ECO:0000256" key="4">
    <source>
        <dbReference type="SAM" id="MobiDB-lite"/>
    </source>
</evidence>
<accession>A0A017S7Y2</accession>
<organism evidence="6 7">
    <name type="scientific">Aspergillus ruber (strain CBS 135680)</name>
    <dbReference type="NCBI Taxonomy" id="1388766"/>
    <lineage>
        <taxon>Eukaryota</taxon>
        <taxon>Fungi</taxon>
        <taxon>Dikarya</taxon>
        <taxon>Ascomycota</taxon>
        <taxon>Pezizomycotina</taxon>
        <taxon>Eurotiomycetes</taxon>
        <taxon>Eurotiomycetidae</taxon>
        <taxon>Eurotiales</taxon>
        <taxon>Aspergillaceae</taxon>
        <taxon>Aspergillus</taxon>
        <taxon>Aspergillus subgen. Aspergillus</taxon>
    </lineage>
</organism>
<keyword evidence="1 3" id="KW-0238">DNA-binding</keyword>
<feature type="DNA-binding region" description="HMG box" evidence="3">
    <location>
        <begin position="179"/>
        <end position="247"/>
    </location>
</feature>
<name>A0A017S7Y2_ASPRC</name>
<gene>
    <name evidence="6" type="ORF">EURHEDRAFT_505813</name>
</gene>
<evidence type="ECO:0000313" key="7">
    <source>
        <dbReference type="Proteomes" id="UP000019804"/>
    </source>
</evidence>
<dbReference type="PROSITE" id="PS50118">
    <property type="entry name" value="HMG_BOX_2"/>
    <property type="match status" value="1"/>
</dbReference>
<dbReference type="GO" id="GO:0005634">
    <property type="term" value="C:nucleus"/>
    <property type="evidence" value="ECO:0007669"/>
    <property type="project" value="UniProtKB-UniRule"/>
</dbReference>